<proteinExistence type="predicted"/>
<keyword evidence="2" id="KW-1185">Reference proteome</keyword>
<reference evidence="2" key="1">
    <citation type="journal article" date="2017" name="Nat. Microbiol.">
        <title>Global analysis of biosynthetic gene clusters reveals vast potential of secondary metabolite production in Penicillium species.</title>
        <authorList>
            <person name="Nielsen J.C."/>
            <person name="Grijseels S."/>
            <person name="Prigent S."/>
            <person name="Ji B."/>
            <person name="Dainat J."/>
            <person name="Nielsen K.F."/>
            <person name="Frisvad J.C."/>
            <person name="Workman M."/>
            <person name="Nielsen J."/>
        </authorList>
    </citation>
    <scope>NUCLEOTIDE SEQUENCE [LARGE SCALE GENOMIC DNA]</scope>
    <source>
        <strain evidence="2">IBT 31321</strain>
    </source>
</reference>
<name>A0A1V6UL23_9EURO</name>
<dbReference type="STRING" id="36646.A0A1V6UL23"/>
<dbReference type="EMBL" id="MDDG01000007">
    <property type="protein sequence ID" value="OQE39120.1"/>
    <property type="molecule type" value="Genomic_DNA"/>
</dbReference>
<accession>A0A1V6UL23</accession>
<evidence type="ECO:0000313" key="1">
    <source>
        <dbReference type="EMBL" id="OQE39120.1"/>
    </source>
</evidence>
<evidence type="ECO:0000313" key="2">
    <source>
        <dbReference type="Proteomes" id="UP000191500"/>
    </source>
</evidence>
<protein>
    <recommendedName>
        <fullName evidence="3">Ankyrin repeat-containing protein</fullName>
    </recommendedName>
</protein>
<organism evidence="1 2">
    <name type="scientific">Penicillium coprophilum</name>
    <dbReference type="NCBI Taxonomy" id="36646"/>
    <lineage>
        <taxon>Eukaryota</taxon>
        <taxon>Fungi</taxon>
        <taxon>Dikarya</taxon>
        <taxon>Ascomycota</taxon>
        <taxon>Pezizomycotina</taxon>
        <taxon>Eurotiomycetes</taxon>
        <taxon>Eurotiomycetidae</taxon>
        <taxon>Eurotiales</taxon>
        <taxon>Aspergillaceae</taxon>
        <taxon>Penicillium</taxon>
    </lineage>
</organism>
<gene>
    <name evidence="1" type="ORF">PENCOP_c007G05771</name>
</gene>
<dbReference type="Proteomes" id="UP000191500">
    <property type="component" value="Unassembled WGS sequence"/>
</dbReference>
<sequence length="224" mass="25557">MLLNPFRPCEGSPTFQEEYRISSYVPEVIETVLGHQIVAPDTPYVAAAGPNTLYFIDTWFDPETAQHIKLQIEKASVPHPDEYVTIDEIEATAELKNGVTGETTFVFDPLYARVLFARGINRHNPDIKLPEHEPAGDWLRAKLFCYDYGCYTAQDCIRQTHSSCNVCHKYRVDNECDSRQVNAIAICHPLFSKVVDTPEEDGEMDASYYQRVNKLHWGAQEDPR</sequence>
<dbReference type="AlphaFoldDB" id="A0A1V6UL23"/>
<comment type="caution">
    <text evidence="1">The sequence shown here is derived from an EMBL/GenBank/DDBJ whole genome shotgun (WGS) entry which is preliminary data.</text>
</comment>
<evidence type="ECO:0008006" key="3">
    <source>
        <dbReference type="Google" id="ProtNLM"/>
    </source>
</evidence>